<sequence length="406" mass="42864">MTTAIGPLTTVFKAPSSCTTNTPQIYQVHSTGDSYSYVQGPLYESGSDCYPSGYEPAPSAYYSPGLSCPQGYTAACSNVATVGTAVVETETALICCPTATGIIAYTCAGKDSKAPSLGCQMAFSRAKGVIGATVVNKDGSVGSYGVFTESEGLFAAHSIQIRFRSADNSGGIGLLDVPQTTSTSSSSTAAASVNTNTQRTTVATFSIPVQTSGSTETQPEPKAESGVSTGAAIGIAIGSAIAGILIVSIIGLFFFLRWRRKRHPPPVPPKERSASFPNHHHHHHHQPMDNNGTSLRPGPYELSEEPANRRSRPSQSRRLRMMLSSRSSSSRRTTTRPSTRGRSGVPPIPQLQSDPAELEAVVPSSDGSNLSFKSDNRSTPETMSTSGWSSTLGQHQRDGVTPMPWI</sequence>
<feature type="compositionally biased region" description="Low complexity" evidence="5">
    <location>
        <begin position="321"/>
        <end position="344"/>
    </location>
</feature>
<dbReference type="GO" id="GO:0071944">
    <property type="term" value="C:cell periphery"/>
    <property type="evidence" value="ECO:0007669"/>
    <property type="project" value="UniProtKB-ARBA"/>
</dbReference>
<dbReference type="PANTHER" id="PTHR15549">
    <property type="entry name" value="PAIRED IMMUNOGLOBULIN-LIKE TYPE 2 RECEPTOR"/>
    <property type="match status" value="1"/>
</dbReference>
<reference evidence="7" key="1">
    <citation type="journal article" date="2023" name="Mol. Phylogenet. Evol.">
        <title>Genome-scale phylogeny and comparative genomics of the fungal order Sordariales.</title>
        <authorList>
            <person name="Hensen N."/>
            <person name="Bonometti L."/>
            <person name="Westerberg I."/>
            <person name="Brannstrom I.O."/>
            <person name="Guillou S."/>
            <person name="Cros-Aarteil S."/>
            <person name="Calhoun S."/>
            <person name="Haridas S."/>
            <person name="Kuo A."/>
            <person name="Mondo S."/>
            <person name="Pangilinan J."/>
            <person name="Riley R."/>
            <person name="LaButti K."/>
            <person name="Andreopoulos B."/>
            <person name="Lipzen A."/>
            <person name="Chen C."/>
            <person name="Yan M."/>
            <person name="Daum C."/>
            <person name="Ng V."/>
            <person name="Clum A."/>
            <person name="Steindorff A."/>
            <person name="Ohm R.A."/>
            <person name="Martin F."/>
            <person name="Silar P."/>
            <person name="Natvig D.O."/>
            <person name="Lalanne C."/>
            <person name="Gautier V."/>
            <person name="Ament-Velasquez S.L."/>
            <person name="Kruys A."/>
            <person name="Hutchinson M.I."/>
            <person name="Powell A.J."/>
            <person name="Barry K."/>
            <person name="Miller A.N."/>
            <person name="Grigoriev I.V."/>
            <person name="Debuchy R."/>
            <person name="Gladieux P."/>
            <person name="Hiltunen Thoren M."/>
            <person name="Johannesson H."/>
        </authorList>
    </citation>
    <scope>NUCLEOTIDE SEQUENCE</scope>
    <source>
        <strain evidence="7">PSN293</strain>
    </source>
</reference>
<evidence type="ECO:0000256" key="1">
    <source>
        <dbReference type="ARBA" id="ARBA00004167"/>
    </source>
</evidence>
<evidence type="ECO:0000256" key="3">
    <source>
        <dbReference type="ARBA" id="ARBA00022989"/>
    </source>
</evidence>
<feature type="region of interest" description="Disordered" evidence="5">
    <location>
        <begin position="205"/>
        <end position="226"/>
    </location>
</feature>
<feature type="compositionally biased region" description="Polar residues" evidence="5">
    <location>
        <begin position="365"/>
        <end position="394"/>
    </location>
</feature>
<dbReference type="CDD" id="cd12087">
    <property type="entry name" value="TM_EGFR-like"/>
    <property type="match status" value="1"/>
</dbReference>
<keyword evidence="2 6" id="KW-0812">Transmembrane</keyword>
<dbReference type="EMBL" id="MU858208">
    <property type="protein sequence ID" value="KAK4209334.1"/>
    <property type="molecule type" value="Genomic_DNA"/>
</dbReference>
<keyword evidence="4 6" id="KW-0472">Membrane</keyword>
<feature type="compositionally biased region" description="Basic residues" evidence="5">
    <location>
        <begin position="309"/>
        <end position="320"/>
    </location>
</feature>
<proteinExistence type="predicted"/>
<feature type="region of interest" description="Disordered" evidence="5">
    <location>
        <begin position="264"/>
        <end position="406"/>
    </location>
</feature>
<comment type="caution">
    <text evidence="7">The sequence shown here is derived from an EMBL/GenBank/DDBJ whole genome shotgun (WGS) entry which is preliminary data.</text>
</comment>
<feature type="transmembrane region" description="Helical" evidence="6">
    <location>
        <begin position="231"/>
        <end position="256"/>
    </location>
</feature>
<reference evidence="7" key="2">
    <citation type="submission" date="2023-05" db="EMBL/GenBank/DDBJ databases">
        <authorList>
            <consortium name="Lawrence Berkeley National Laboratory"/>
            <person name="Steindorff A."/>
            <person name="Hensen N."/>
            <person name="Bonometti L."/>
            <person name="Westerberg I."/>
            <person name="Brannstrom I.O."/>
            <person name="Guillou S."/>
            <person name="Cros-Aarteil S."/>
            <person name="Calhoun S."/>
            <person name="Haridas S."/>
            <person name="Kuo A."/>
            <person name="Mondo S."/>
            <person name="Pangilinan J."/>
            <person name="Riley R."/>
            <person name="Labutti K."/>
            <person name="Andreopoulos B."/>
            <person name="Lipzen A."/>
            <person name="Chen C."/>
            <person name="Yanf M."/>
            <person name="Daum C."/>
            <person name="Ng V."/>
            <person name="Clum A."/>
            <person name="Ohm R."/>
            <person name="Martin F."/>
            <person name="Silar P."/>
            <person name="Natvig D."/>
            <person name="Lalanne C."/>
            <person name="Gautier V."/>
            <person name="Ament-Velasquez S.L."/>
            <person name="Kruys A."/>
            <person name="Hutchinson M.I."/>
            <person name="Powell A.J."/>
            <person name="Barry K."/>
            <person name="Miller A.N."/>
            <person name="Grigoriev I.V."/>
            <person name="Debuchy R."/>
            <person name="Gladieux P."/>
            <person name="Thoren M.H."/>
            <person name="Johannesson H."/>
        </authorList>
    </citation>
    <scope>NUCLEOTIDE SEQUENCE</scope>
    <source>
        <strain evidence="7">PSN293</strain>
    </source>
</reference>
<evidence type="ECO:0000313" key="8">
    <source>
        <dbReference type="Proteomes" id="UP001301769"/>
    </source>
</evidence>
<keyword evidence="3 6" id="KW-1133">Transmembrane helix</keyword>
<dbReference type="PANTHER" id="PTHR15549:SF30">
    <property type="entry name" value="MID2 DOMAIN-CONTAINING PROTEIN"/>
    <property type="match status" value="1"/>
</dbReference>
<dbReference type="InterPro" id="IPR051694">
    <property type="entry name" value="Immunoregulatory_rcpt-like"/>
</dbReference>
<feature type="compositionally biased region" description="Polar residues" evidence="5">
    <location>
        <begin position="205"/>
        <end position="218"/>
    </location>
</feature>
<dbReference type="AlphaFoldDB" id="A0AAN7B3W2"/>
<evidence type="ECO:0000256" key="4">
    <source>
        <dbReference type="ARBA" id="ARBA00023136"/>
    </source>
</evidence>
<comment type="subcellular location">
    <subcellularLocation>
        <location evidence="1">Membrane</location>
        <topology evidence="1">Single-pass membrane protein</topology>
    </subcellularLocation>
</comment>
<keyword evidence="8" id="KW-1185">Reference proteome</keyword>
<evidence type="ECO:0000256" key="5">
    <source>
        <dbReference type="SAM" id="MobiDB-lite"/>
    </source>
</evidence>
<organism evidence="7 8">
    <name type="scientific">Rhypophila decipiens</name>
    <dbReference type="NCBI Taxonomy" id="261697"/>
    <lineage>
        <taxon>Eukaryota</taxon>
        <taxon>Fungi</taxon>
        <taxon>Dikarya</taxon>
        <taxon>Ascomycota</taxon>
        <taxon>Pezizomycotina</taxon>
        <taxon>Sordariomycetes</taxon>
        <taxon>Sordariomycetidae</taxon>
        <taxon>Sordariales</taxon>
        <taxon>Naviculisporaceae</taxon>
        <taxon>Rhypophila</taxon>
    </lineage>
</organism>
<name>A0AAN7B3W2_9PEZI</name>
<accession>A0AAN7B3W2</accession>
<evidence type="ECO:0000313" key="7">
    <source>
        <dbReference type="EMBL" id="KAK4209334.1"/>
    </source>
</evidence>
<protein>
    <submittedName>
        <fullName evidence="7">Uncharacterized protein</fullName>
    </submittedName>
</protein>
<dbReference type="GO" id="GO:0016020">
    <property type="term" value="C:membrane"/>
    <property type="evidence" value="ECO:0007669"/>
    <property type="project" value="UniProtKB-SubCell"/>
</dbReference>
<dbReference type="Proteomes" id="UP001301769">
    <property type="component" value="Unassembled WGS sequence"/>
</dbReference>
<evidence type="ECO:0000256" key="6">
    <source>
        <dbReference type="SAM" id="Phobius"/>
    </source>
</evidence>
<gene>
    <name evidence="7" type="ORF">QBC37DRAFT_54663</name>
</gene>
<evidence type="ECO:0000256" key="2">
    <source>
        <dbReference type="ARBA" id="ARBA00022692"/>
    </source>
</evidence>